<gene>
    <name evidence="1" type="ORF">F0Q45_25090</name>
</gene>
<name>A0A5B1B9X8_MYCSI</name>
<dbReference type="OrthoDB" id="4727931at2"/>
<dbReference type="AlphaFoldDB" id="A0A5B1B9X8"/>
<keyword evidence="2" id="KW-1185">Reference proteome</keyword>
<dbReference type="Proteomes" id="UP000324701">
    <property type="component" value="Unassembled WGS sequence"/>
</dbReference>
<dbReference type="EMBL" id="VTZN01000305">
    <property type="protein sequence ID" value="KAA1244173.1"/>
    <property type="molecule type" value="Genomic_DNA"/>
</dbReference>
<evidence type="ECO:0000313" key="2">
    <source>
        <dbReference type="Proteomes" id="UP000324701"/>
    </source>
</evidence>
<evidence type="ECO:0000313" key="1">
    <source>
        <dbReference type="EMBL" id="KAA1244173.1"/>
    </source>
</evidence>
<comment type="caution">
    <text evidence="1">The sequence shown here is derived from an EMBL/GenBank/DDBJ whole genome shotgun (WGS) entry which is preliminary data.</text>
</comment>
<proteinExistence type="predicted"/>
<reference evidence="1 2" key="1">
    <citation type="submission" date="2019-09" db="EMBL/GenBank/DDBJ databases">
        <title>Report of infection by Mycobacterium simiae a patient suffering from pulmonary tuberculosis.</title>
        <authorList>
            <person name="Mohanty P.S."/>
            <person name="Bansal A.K."/>
            <person name="Singh H."/>
            <person name="Sharma S."/>
            <person name="Patil S.A."/>
            <person name="Upadhaya P."/>
            <person name="Singh P.K."/>
            <person name="Kumar D."/>
            <person name="Kumar S."/>
            <person name="Singh R.K."/>
            <person name="Chaudhary B."/>
        </authorList>
    </citation>
    <scope>NUCLEOTIDE SEQUENCE [LARGE SCALE GENOMIC DNA]</scope>
    <source>
        <strain evidence="1 2">JAL-560-SIM</strain>
    </source>
</reference>
<accession>A0A5B1B9X8</accession>
<protein>
    <submittedName>
        <fullName evidence="1">Uncharacterized protein</fullName>
    </submittedName>
</protein>
<sequence>MSDDSSSAFDVICAEIERQLQGGEVSMAAHAAFELLLAVQFQLDTPPQPSSIAHGALYQAVEAARAQIYGRLSQLWTGRRDVLDARRQQWLSGHRDVRALLVDVLNVLLAGIAAADVEWAYSYAERRAMAAAVVAEICGDAVGVAEQRDAVGRAAADALRELAHGTVASEGRDHVSPVDLIRAEVARRVRGEVSTDFIAAGELKTVVRHVLDTQPGNDLTYGPLCQGARAARESIYQCLVQLWQARRSVTRADRDMRDIRSLLVDLENLLREVAAAAAIEQAYARAERQAMASAIVAEIRGDTLRLEAQHDTVQQAAADAMQALQELTAR</sequence>
<organism evidence="1 2">
    <name type="scientific">Mycobacterium simiae</name>
    <name type="common">Mycobacterium habana</name>
    <dbReference type="NCBI Taxonomy" id="1784"/>
    <lineage>
        <taxon>Bacteria</taxon>
        <taxon>Bacillati</taxon>
        <taxon>Actinomycetota</taxon>
        <taxon>Actinomycetes</taxon>
        <taxon>Mycobacteriales</taxon>
        <taxon>Mycobacteriaceae</taxon>
        <taxon>Mycobacterium</taxon>
        <taxon>Mycobacterium simiae complex</taxon>
    </lineage>
</organism>